<dbReference type="STRING" id="578455.G2QS19"/>
<dbReference type="GeneID" id="11517006"/>
<dbReference type="SUPFAM" id="SSF48371">
    <property type="entry name" value="ARM repeat"/>
    <property type="match status" value="3"/>
</dbReference>
<dbReference type="Pfam" id="PF09090">
    <property type="entry name" value="MIF4G_like_2"/>
    <property type="match status" value="1"/>
</dbReference>
<dbReference type="Proteomes" id="UP000008181">
    <property type="component" value="Chromosome 1"/>
</dbReference>
<feature type="domain" description="MIF4G-like type 2" evidence="3">
    <location>
        <begin position="535"/>
        <end position="792"/>
    </location>
</feature>
<dbReference type="PANTHER" id="PTHR12412">
    <property type="entry name" value="CAP BINDING PROTEIN"/>
    <property type="match status" value="1"/>
</dbReference>
<feature type="region of interest" description="Disordered" evidence="1">
    <location>
        <begin position="702"/>
        <end position="726"/>
    </location>
</feature>
<evidence type="ECO:0000313" key="5">
    <source>
        <dbReference type="Proteomes" id="UP000008181"/>
    </source>
</evidence>
<dbReference type="InterPro" id="IPR015172">
    <property type="entry name" value="MIF4G-like_typ-1"/>
</dbReference>
<feature type="compositionally biased region" description="Basic and acidic residues" evidence="1">
    <location>
        <begin position="22"/>
        <end position="37"/>
    </location>
</feature>
<evidence type="ECO:0000256" key="1">
    <source>
        <dbReference type="SAM" id="MobiDB-lite"/>
    </source>
</evidence>
<reference evidence="4 5" key="1">
    <citation type="journal article" date="2011" name="Nat. Biotechnol.">
        <title>Comparative genomic analysis of the thermophilic biomass-degrading fungi Myceliophthora thermophila and Thielavia terrestris.</title>
        <authorList>
            <person name="Berka R.M."/>
            <person name="Grigoriev I.V."/>
            <person name="Otillar R."/>
            <person name="Salamov A."/>
            <person name="Grimwood J."/>
            <person name="Reid I."/>
            <person name="Ishmael N."/>
            <person name="John T."/>
            <person name="Darmond C."/>
            <person name="Moisan M.-C."/>
            <person name="Henrissat B."/>
            <person name="Coutinho P.M."/>
            <person name="Lombard V."/>
            <person name="Natvig D.O."/>
            <person name="Lindquist E."/>
            <person name="Schmutz J."/>
            <person name="Lucas S."/>
            <person name="Harris P."/>
            <person name="Powlowski J."/>
            <person name="Bellemare A."/>
            <person name="Taylor D."/>
            <person name="Butler G."/>
            <person name="de Vries R.P."/>
            <person name="Allijn I.E."/>
            <person name="van den Brink J."/>
            <person name="Ushinsky S."/>
            <person name="Storms R."/>
            <person name="Powell A.J."/>
            <person name="Paulsen I.T."/>
            <person name="Elbourne L.D.H."/>
            <person name="Baker S.E."/>
            <person name="Magnuson J."/>
            <person name="LaBoissiere S."/>
            <person name="Clutterbuck A.J."/>
            <person name="Martinez D."/>
            <person name="Wogulis M."/>
            <person name="de Leon A.L."/>
            <person name="Rey M.W."/>
            <person name="Tsang A."/>
        </authorList>
    </citation>
    <scope>NUCLEOTIDE SEQUENCE [LARGE SCALE GENOMIC DNA]</scope>
    <source>
        <strain evidence="5">ATCC 38088 / NRRL 8126</strain>
    </source>
</reference>
<dbReference type="OrthoDB" id="10252707at2759"/>
<dbReference type="GO" id="GO:0000339">
    <property type="term" value="F:RNA cap binding"/>
    <property type="evidence" value="ECO:0007669"/>
    <property type="project" value="InterPro"/>
</dbReference>
<dbReference type="GO" id="GO:0005846">
    <property type="term" value="C:nuclear cap binding complex"/>
    <property type="evidence" value="ECO:0007669"/>
    <property type="project" value="InterPro"/>
</dbReference>
<dbReference type="eggNOG" id="KOG1104">
    <property type="taxonomic scope" value="Eukaryota"/>
</dbReference>
<dbReference type="EMBL" id="CP003009">
    <property type="protein sequence ID" value="AEO63409.1"/>
    <property type="molecule type" value="Genomic_DNA"/>
</dbReference>
<dbReference type="HOGENOM" id="CLU_013816_0_0_1"/>
<dbReference type="GO" id="GO:0006406">
    <property type="term" value="P:mRNA export from nucleus"/>
    <property type="evidence" value="ECO:0007669"/>
    <property type="project" value="InterPro"/>
</dbReference>
<dbReference type="InterPro" id="IPR016024">
    <property type="entry name" value="ARM-type_fold"/>
</dbReference>
<feature type="domain" description="MIF4G-like type 1" evidence="2">
    <location>
        <begin position="328"/>
        <end position="518"/>
    </location>
</feature>
<dbReference type="GO" id="GO:0003729">
    <property type="term" value="F:mRNA binding"/>
    <property type="evidence" value="ECO:0007669"/>
    <property type="project" value="TreeGrafter"/>
</dbReference>
<accession>G2QS19</accession>
<evidence type="ECO:0000259" key="2">
    <source>
        <dbReference type="Pfam" id="PF09088"/>
    </source>
</evidence>
<gene>
    <name evidence="4" type="ORF">THITE_2108624</name>
</gene>
<dbReference type="Pfam" id="PF09088">
    <property type="entry name" value="MIF4G_like"/>
    <property type="match status" value="1"/>
</dbReference>
<feature type="compositionally biased region" description="Gly residues" evidence="1">
    <location>
        <begin position="828"/>
        <end position="837"/>
    </location>
</feature>
<dbReference type="FunFam" id="1.25.40.180:FF:000079">
    <property type="entry name" value="Related to cap binding protein 80 (Cbp80)"/>
    <property type="match status" value="1"/>
</dbReference>
<dbReference type="PANTHER" id="PTHR12412:SF2">
    <property type="entry name" value="NUCLEAR CAP-BINDING PROTEIN SUBUNIT 1"/>
    <property type="match status" value="1"/>
</dbReference>
<feature type="region of interest" description="Disordered" evidence="1">
    <location>
        <begin position="1"/>
        <end position="37"/>
    </location>
</feature>
<dbReference type="GO" id="GO:0000184">
    <property type="term" value="P:nuclear-transcribed mRNA catabolic process, nonsense-mediated decay"/>
    <property type="evidence" value="ECO:0007669"/>
    <property type="project" value="TreeGrafter"/>
</dbReference>
<evidence type="ECO:0008006" key="6">
    <source>
        <dbReference type="Google" id="ProtNLM"/>
    </source>
</evidence>
<dbReference type="FunFam" id="1.25.40.180:FF:000045">
    <property type="entry name" value="snRNA cap binding complex subunit (Gcr3), putative"/>
    <property type="match status" value="1"/>
</dbReference>
<dbReference type="KEGG" id="ttt:THITE_2108624"/>
<evidence type="ECO:0000313" key="4">
    <source>
        <dbReference type="EMBL" id="AEO63409.1"/>
    </source>
</evidence>
<dbReference type="RefSeq" id="XP_003649745.1">
    <property type="nucleotide sequence ID" value="XM_003649697.1"/>
</dbReference>
<feature type="compositionally biased region" description="Basic and acidic residues" evidence="1">
    <location>
        <begin position="807"/>
        <end position="827"/>
    </location>
</feature>
<dbReference type="AlphaFoldDB" id="G2QS19"/>
<feature type="region of interest" description="Disordered" evidence="1">
    <location>
        <begin position="807"/>
        <end position="837"/>
    </location>
</feature>
<dbReference type="FunFam" id="1.25.40.180:FF:000035">
    <property type="entry name" value="snRNA cap binding complex subunit (Gcr3)"/>
    <property type="match status" value="1"/>
</dbReference>
<protein>
    <recommendedName>
        <fullName evidence="6">MIF4G domain-containing protein</fullName>
    </recommendedName>
</protein>
<dbReference type="Gene3D" id="1.25.40.180">
    <property type="match status" value="3"/>
</dbReference>
<keyword evidence="5" id="KW-1185">Reference proteome</keyword>
<evidence type="ECO:0000259" key="3">
    <source>
        <dbReference type="Pfam" id="PF09090"/>
    </source>
</evidence>
<sequence>MADYDRRPGGGGSSYNPKKRRFREDDDYDRRGPRRRYEAPPHVRLRKQLIAIAENPMRPWHEEVQAIATLFTDNWDDELLRGNFVDLALQLAVEQPLKTPFVAAVVLVANVTRPEVVDLLLAKLAASVEKGIKAGEWRDVKLYLKLLACLQGCLEGEGIFPLLEGLFERAVDLQTASSEDTIGTEIVKIILLTLPYVMAAAPGQWVQKAADLMEKTEIIASEPHALQTLIEPYHPESGEEAPPQSQSLIGLLQTQLQSEANNGWVLPCLPRPWQLPLSDVEQQSQLDNATKHALPPIAIPETVITGPRPLFPEVYFSVYAGQDVESVPPLSNAAASLIRDALLDTINVLHFNRNVAARHLIDLDCYFAPRTFAARATPFDKLRDIEPPKSTWKPEDVAVDAVFSQLFQLPNPEHKLVFYHSVLTEACKLAPAAIAPSLGRAIRFLYRNSPRLDLELANRFIDWFSHHLSNFGFTWKWTEWVDDVYLPDVHPRKAFINGALDKEIRLSFAQRIKNTLPDPYKELISPEKEKDAPDFKFASDDTPFAAEGREILALLKRKAPDEEIEAVIQRIQSLAIDREIDALVASTDVFVTCVLHFGNKSLSHVLAAIERTKDRLADAGAASDAARTQIISATMAYWSAHPGVALSIIEKLLNYSILTPATVINWALIGRAGSTRGEALATAHLYEMVFNTVMKVTGRVRQLATKPPSPPHQQAQSSADAEEAETREREIRAMRALFAAIEDALAAWAAGSKDEMMEASEGAAGDSETERLVRRWGERWLRVFRRRAAIEEAFLVEAEKERARLRAEMEEQAREQEQARARERELDGQGGEGMEVA</sequence>
<proteinExistence type="predicted"/>
<dbReference type="GO" id="GO:0005634">
    <property type="term" value="C:nucleus"/>
    <property type="evidence" value="ECO:0007669"/>
    <property type="project" value="TreeGrafter"/>
</dbReference>
<dbReference type="InterPro" id="IPR027159">
    <property type="entry name" value="CBP80"/>
</dbReference>
<name>G2QS19_THETT</name>
<organism evidence="4 5">
    <name type="scientific">Thermothielavioides terrestris (strain ATCC 38088 / NRRL 8126)</name>
    <name type="common">Thielavia terrestris</name>
    <dbReference type="NCBI Taxonomy" id="578455"/>
    <lineage>
        <taxon>Eukaryota</taxon>
        <taxon>Fungi</taxon>
        <taxon>Dikarya</taxon>
        <taxon>Ascomycota</taxon>
        <taxon>Pezizomycotina</taxon>
        <taxon>Sordariomycetes</taxon>
        <taxon>Sordariomycetidae</taxon>
        <taxon>Sordariales</taxon>
        <taxon>Chaetomiaceae</taxon>
        <taxon>Thermothielavioides</taxon>
        <taxon>Thermothielavioides terrestris</taxon>
    </lineage>
</organism>
<dbReference type="InterPro" id="IPR015174">
    <property type="entry name" value="MIF4G-like_typ-2"/>
</dbReference>